<dbReference type="InterPro" id="IPR058922">
    <property type="entry name" value="WHD_DRP"/>
</dbReference>
<dbReference type="InterPro" id="IPR044974">
    <property type="entry name" value="Disease_R_plants"/>
</dbReference>
<keyword evidence="9" id="KW-1185">Reference proteome</keyword>
<dbReference type="Proteomes" id="UP000237000">
    <property type="component" value="Unassembled WGS sequence"/>
</dbReference>
<keyword evidence="2" id="KW-0547">Nucleotide-binding</keyword>
<dbReference type="Pfam" id="PF23598">
    <property type="entry name" value="LRR_14"/>
    <property type="match status" value="1"/>
</dbReference>
<sequence>MLFFLRDAGSKQEQDERVRNWVAEVRDVALDVEDVVESFIVQVSSSPLLVKGFCLQKLRTRIKFLQTRIDDILRSTQRYRIEFASGEGTSYVAELRRSLRRSYPSDEDEDDDVVIGLVDSFKALKDELMKQEDRLCVVSVVGMGGLGKTTLAKRVYNHSDVRQHFDCRAWVFISQQFVPRDVLYEILTQVGRENEREISGNLKDHHLIVRVRACLKGKRYLVVLDDVWRTEAWNSIKSAFPKGKKGSKVLFTTRNKEVALSANPWSSLVEPSFLTFEESWELLRRKAFPRYVVSKCGSPLEFEKLGKEMVKNCGGLPLAIVVLGGLLSTKNSLEGWEKVLRDVSSRVSRQCGVEEILALSYNDLPYYLKPCFLYIGSFPEDLEIPKRKLIRLWIAEGFVPTPSEGEVEETMEDIAEQYLGELIDRCMVQVNKMDYTGMGVKTCRMHDLMREFCVSKAREDNFFEIIQNEINKKSPGSSSFQHFPATRSRRISVHLGQCLDYSALSFEQVHPHLRSLLCFATYSHSILPLKNKSFRLLRVLELGQIRGALPSQMPREIGNLIHLRYLGLKSAKIVNLPHSIGNLRNLHTLDLRNNDGIRMPRAVSGLIRLRYLLLPYGGYTLSNWRRNHFRMDKLTNIETLKYIECKDLIKYDAHLKLTNLRNLVINVKSEEDLREVLEYPVVASGQLRTLAMSMPFDNAFPSLESLSQCLLLSKLFLKGKIQNDFHSCPILHFLPPSLNKLVLSRSEIKQDGMLILEKLPNLRFLQLGDLSCIESKMVCFAQGFPKLETLKLIGLRELQEWQIEKGAMPSLKRLDIYRIPKLMMIPEGLRFISSLRELNVRMSSSFVDRIRLEDGTEGEDFYKVRHIPSLSSIAVGW</sequence>
<dbReference type="InterPro" id="IPR038005">
    <property type="entry name" value="RX-like_CC"/>
</dbReference>
<feature type="domain" description="Disease resistance protein winged helix" evidence="6">
    <location>
        <begin position="378"/>
        <end position="452"/>
    </location>
</feature>
<dbReference type="FunFam" id="3.40.50.300:FF:001091">
    <property type="entry name" value="Probable disease resistance protein At1g61300"/>
    <property type="match status" value="1"/>
</dbReference>
<dbReference type="SUPFAM" id="SSF52540">
    <property type="entry name" value="P-loop containing nucleoside triphosphate hydrolases"/>
    <property type="match status" value="1"/>
</dbReference>
<dbReference type="InterPro" id="IPR041118">
    <property type="entry name" value="Rx_N"/>
</dbReference>
<evidence type="ECO:0000259" key="6">
    <source>
        <dbReference type="Pfam" id="PF23559"/>
    </source>
</evidence>
<dbReference type="InterPro" id="IPR055414">
    <property type="entry name" value="LRR_R13L4/SHOC2-like"/>
</dbReference>
<dbReference type="InterPro" id="IPR032675">
    <property type="entry name" value="LRR_dom_sf"/>
</dbReference>
<dbReference type="Gene3D" id="1.10.8.430">
    <property type="entry name" value="Helical domain of apoptotic protease-activating factors"/>
    <property type="match status" value="1"/>
</dbReference>
<dbReference type="Gene3D" id="1.20.5.4130">
    <property type="match status" value="1"/>
</dbReference>
<feature type="domain" description="NB-ARC" evidence="4">
    <location>
        <begin position="121"/>
        <end position="290"/>
    </location>
</feature>
<evidence type="ECO:0000259" key="5">
    <source>
        <dbReference type="Pfam" id="PF18052"/>
    </source>
</evidence>
<evidence type="ECO:0000259" key="4">
    <source>
        <dbReference type="Pfam" id="PF00931"/>
    </source>
</evidence>
<dbReference type="FunFam" id="1.10.10.10:FF:000322">
    <property type="entry name" value="Probable disease resistance protein At1g63360"/>
    <property type="match status" value="1"/>
</dbReference>
<organism evidence="8 9">
    <name type="scientific">Trema orientale</name>
    <name type="common">Charcoal tree</name>
    <name type="synonym">Celtis orientalis</name>
    <dbReference type="NCBI Taxonomy" id="63057"/>
    <lineage>
        <taxon>Eukaryota</taxon>
        <taxon>Viridiplantae</taxon>
        <taxon>Streptophyta</taxon>
        <taxon>Embryophyta</taxon>
        <taxon>Tracheophyta</taxon>
        <taxon>Spermatophyta</taxon>
        <taxon>Magnoliopsida</taxon>
        <taxon>eudicotyledons</taxon>
        <taxon>Gunneridae</taxon>
        <taxon>Pentapetalae</taxon>
        <taxon>rosids</taxon>
        <taxon>fabids</taxon>
        <taxon>Rosales</taxon>
        <taxon>Cannabaceae</taxon>
        <taxon>Trema</taxon>
    </lineage>
</organism>
<dbReference type="CDD" id="cd14798">
    <property type="entry name" value="RX-CC_like"/>
    <property type="match status" value="1"/>
</dbReference>
<evidence type="ECO:0000259" key="7">
    <source>
        <dbReference type="Pfam" id="PF23598"/>
    </source>
</evidence>
<dbReference type="Gene3D" id="3.80.10.10">
    <property type="entry name" value="Ribonuclease Inhibitor"/>
    <property type="match status" value="1"/>
</dbReference>
<dbReference type="InterPro" id="IPR042197">
    <property type="entry name" value="Apaf_helical"/>
</dbReference>
<dbReference type="AlphaFoldDB" id="A0A2P5DBN1"/>
<evidence type="ECO:0000256" key="3">
    <source>
        <dbReference type="ARBA" id="ARBA00022821"/>
    </source>
</evidence>
<dbReference type="PRINTS" id="PR00364">
    <property type="entry name" value="DISEASERSIST"/>
</dbReference>
<dbReference type="Pfam" id="PF23559">
    <property type="entry name" value="WHD_DRP"/>
    <property type="match status" value="1"/>
</dbReference>
<dbReference type="GO" id="GO:0098542">
    <property type="term" value="P:defense response to other organism"/>
    <property type="evidence" value="ECO:0007669"/>
    <property type="project" value="TreeGrafter"/>
</dbReference>
<dbReference type="InterPro" id="IPR002182">
    <property type="entry name" value="NB-ARC"/>
</dbReference>
<keyword evidence="3" id="KW-0611">Plant defense</keyword>
<evidence type="ECO:0000256" key="2">
    <source>
        <dbReference type="ARBA" id="ARBA00022741"/>
    </source>
</evidence>
<comment type="caution">
    <text evidence="8">The sequence shown here is derived from an EMBL/GenBank/DDBJ whole genome shotgun (WGS) entry which is preliminary data.</text>
</comment>
<accession>A0A2P5DBN1</accession>
<dbReference type="FunFam" id="1.10.8.430:FF:000003">
    <property type="entry name" value="Probable disease resistance protein At5g66910"/>
    <property type="match status" value="1"/>
</dbReference>
<dbReference type="SUPFAM" id="SSF52058">
    <property type="entry name" value="L domain-like"/>
    <property type="match status" value="1"/>
</dbReference>
<protein>
    <submittedName>
        <fullName evidence="8">NB-ARC domain, LRR domain containing protein</fullName>
    </submittedName>
</protein>
<dbReference type="GO" id="GO:0043531">
    <property type="term" value="F:ADP binding"/>
    <property type="evidence" value="ECO:0007669"/>
    <property type="project" value="InterPro"/>
</dbReference>
<proteinExistence type="predicted"/>
<dbReference type="InParanoid" id="A0A2P5DBN1"/>
<feature type="domain" description="Disease resistance N-terminal" evidence="5">
    <location>
        <begin position="4"/>
        <end position="47"/>
    </location>
</feature>
<dbReference type="Pfam" id="PF00931">
    <property type="entry name" value="NB-ARC"/>
    <property type="match status" value="1"/>
</dbReference>
<keyword evidence="1" id="KW-0677">Repeat</keyword>
<name>A0A2P5DBN1_TREOI</name>
<dbReference type="EMBL" id="JXTC01000281">
    <property type="protein sequence ID" value="PON70695.1"/>
    <property type="molecule type" value="Genomic_DNA"/>
</dbReference>
<dbReference type="PANTHER" id="PTHR23155:SF1185">
    <property type="entry name" value="DISEASE RESISTANCE RPP8-LIKE PROTEIN 3-RELATED"/>
    <property type="match status" value="1"/>
</dbReference>
<dbReference type="Gene3D" id="1.10.10.10">
    <property type="entry name" value="Winged helix-like DNA-binding domain superfamily/Winged helix DNA-binding domain"/>
    <property type="match status" value="1"/>
</dbReference>
<dbReference type="Gene3D" id="3.40.50.300">
    <property type="entry name" value="P-loop containing nucleotide triphosphate hydrolases"/>
    <property type="match status" value="1"/>
</dbReference>
<evidence type="ECO:0000256" key="1">
    <source>
        <dbReference type="ARBA" id="ARBA00022737"/>
    </source>
</evidence>
<evidence type="ECO:0000313" key="9">
    <source>
        <dbReference type="Proteomes" id="UP000237000"/>
    </source>
</evidence>
<feature type="domain" description="Disease resistance R13L4/SHOC-2-like LRR" evidence="7">
    <location>
        <begin position="512"/>
        <end position="845"/>
    </location>
</feature>
<dbReference type="Pfam" id="PF18052">
    <property type="entry name" value="Rx_N"/>
    <property type="match status" value="1"/>
</dbReference>
<dbReference type="OrthoDB" id="1144530at2759"/>
<reference evidence="9" key="1">
    <citation type="submission" date="2016-06" db="EMBL/GenBank/DDBJ databases">
        <title>Parallel loss of symbiosis genes in relatives of nitrogen-fixing non-legume Parasponia.</title>
        <authorList>
            <person name="Van Velzen R."/>
            <person name="Holmer R."/>
            <person name="Bu F."/>
            <person name="Rutten L."/>
            <person name="Van Zeijl A."/>
            <person name="Liu W."/>
            <person name="Santuari L."/>
            <person name="Cao Q."/>
            <person name="Sharma T."/>
            <person name="Shen D."/>
            <person name="Roswanjaya Y."/>
            <person name="Wardhani T."/>
            <person name="Kalhor M.S."/>
            <person name="Jansen J."/>
            <person name="Van den Hoogen J."/>
            <person name="Gungor B."/>
            <person name="Hartog M."/>
            <person name="Hontelez J."/>
            <person name="Verver J."/>
            <person name="Yang W.-C."/>
            <person name="Schijlen E."/>
            <person name="Repin R."/>
            <person name="Schilthuizen M."/>
            <person name="Schranz E."/>
            <person name="Heidstra R."/>
            <person name="Miyata K."/>
            <person name="Fedorova E."/>
            <person name="Kohlen W."/>
            <person name="Bisseling T."/>
            <person name="Smit S."/>
            <person name="Geurts R."/>
        </authorList>
    </citation>
    <scope>NUCLEOTIDE SEQUENCE [LARGE SCALE GENOMIC DNA]</scope>
    <source>
        <strain evidence="9">cv. RG33-2</strain>
    </source>
</reference>
<dbReference type="InterPro" id="IPR036388">
    <property type="entry name" value="WH-like_DNA-bd_sf"/>
</dbReference>
<evidence type="ECO:0000313" key="8">
    <source>
        <dbReference type="EMBL" id="PON70695.1"/>
    </source>
</evidence>
<dbReference type="InterPro" id="IPR027417">
    <property type="entry name" value="P-loop_NTPase"/>
</dbReference>
<dbReference type="PANTHER" id="PTHR23155">
    <property type="entry name" value="DISEASE RESISTANCE PROTEIN RP"/>
    <property type="match status" value="1"/>
</dbReference>
<gene>
    <name evidence="8" type="ORF">TorRG33x02_256310</name>
</gene>